<dbReference type="HOGENOM" id="CLU_2897911_0_0_6"/>
<name>Q0I505_HISS1</name>
<protein>
    <submittedName>
        <fullName evidence="1">Uncharacterized protein</fullName>
    </submittedName>
</protein>
<sequence>MIEEKQIMKVMREHHLRQQSLAVFEQEILSSFEHSLTEEQRFLQGILTGKIKTYSHEEVVSDLRKALKR</sequence>
<organism evidence="1">
    <name type="scientific">Histophilus somni (strain 129Pt)</name>
    <name type="common">Haemophilus somnus</name>
    <dbReference type="NCBI Taxonomy" id="205914"/>
    <lineage>
        <taxon>Bacteria</taxon>
        <taxon>Pseudomonadati</taxon>
        <taxon>Pseudomonadota</taxon>
        <taxon>Gammaproteobacteria</taxon>
        <taxon>Pasteurellales</taxon>
        <taxon>Pasteurellaceae</taxon>
        <taxon>Histophilus</taxon>
    </lineage>
</organism>
<evidence type="ECO:0000313" key="1">
    <source>
        <dbReference type="EMBL" id="ABI25945.1"/>
    </source>
</evidence>
<dbReference type="eggNOG" id="ENOG5031K3Z">
    <property type="taxonomic scope" value="Bacteria"/>
</dbReference>
<gene>
    <name evidence="1" type="ordered locus">HS_1677</name>
</gene>
<dbReference type="KEGG" id="hso:HS_1677"/>
<dbReference type="AlphaFoldDB" id="Q0I505"/>
<reference evidence="1" key="1">
    <citation type="submission" date="2006-08" db="EMBL/GenBank/DDBJ databases">
        <title>Complete genome sequence of Haemophilus somnus 129PT.</title>
        <authorList>
            <person name="Copeland A."/>
            <person name="Lucas S."/>
            <person name="Lapidus A."/>
            <person name="Barry K."/>
            <person name="Glavina del Rio T."/>
            <person name="Hammon N."/>
            <person name="Dalin E."/>
            <person name="Tice H."/>
            <person name="Pitluck S."/>
            <person name="Brettin T.S."/>
            <person name="Bruce D."/>
            <person name="Challacombe J.F."/>
            <person name="Chertkov O."/>
            <person name="Detter J.C."/>
            <person name="Gilna P."/>
            <person name="Han S."/>
            <person name="Misra M."/>
            <person name="Tapia R."/>
            <person name="Thayer N.N."/>
            <person name="Xie G."/>
            <person name="Inzana T.J."/>
            <person name="Duncan A.J."/>
            <person name="Siddaramppa S."/>
            <person name="Richardson P."/>
        </authorList>
    </citation>
    <scope>NUCLEOTIDE SEQUENCE</scope>
    <source>
        <strain evidence="1">129PT</strain>
    </source>
</reference>
<dbReference type="EMBL" id="CP000436">
    <property type="protein sequence ID" value="ABI25945.1"/>
    <property type="molecule type" value="Genomic_DNA"/>
</dbReference>
<accession>Q0I505</accession>
<proteinExistence type="predicted"/>